<organism evidence="1 2">
    <name type="scientific">Thraustotheca clavata</name>
    <dbReference type="NCBI Taxonomy" id="74557"/>
    <lineage>
        <taxon>Eukaryota</taxon>
        <taxon>Sar</taxon>
        <taxon>Stramenopiles</taxon>
        <taxon>Oomycota</taxon>
        <taxon>Saprolegniomycetes</taxon>
        <taxon>Saprolegniales</taxon>
        <taxon>Achlyaceae</taxon>
        <taxon>Thraustotheca</taxon>
    </lineage>
</organism>
<accession>A0A1W0A7J7</accession>
<keyword evidence="2" id="KW-1185">Reference proteome</keyword>
<comment type="caution">
    <text evidence="1">The sequence shown here is derived from an EMBL/GenBank/DDBJ whole genome shotgun (WGS) entry which is preliminary data.</text>
</comment>
<dbReference type="Proteomes" id="UP000243217">
    <property type="component" value="Unassembled WGS sequence"/>
</dbReference>
<gene>
    <name evidence="1" type="ORF">THRCLA_01746</name>
</gene>
<evidence type="ECO:0000313" key="1">
    <source>
        <dbReference type="EMBL" id="OQS06215.1"/>
    </source>
</evidence>
<dbReference type="STRING" id="74557.A0A1W0A7J7"/>
<evidence type="ECO:0000313" key="2">
    <source>
        <dbReference type="Proteomes" id="UP000243217"/>
    </source>
</evidence>
<dbReference type="Pfam" id="PF13848">
    <property type="entry name" value="Thioredoxin_6"/>
    <property type="match status" value="1"/>
</dbReference>
<dbReference type="EMBL" id="JNBS01000366">
    <property type="protein sequence ID" value="OQS06215.1"/>
    <property type="molecule type" value="Genomic_DNA"/>
</dbReference>
<protein>
    <submittedName>
        <fullName evidence="1">Uncharacterized protein</fullName>
    </submittedName>
</protein>
<dbReference type="AlphaFoldDB" id="A0A1W0A7J7"/>
<proteinExistence type="predicted"/>
<dbReference type="Gene3D" id="3.40.30.10">
    <property type="entry name" value="Glutaredoxin"/>
    <property type="match status" value="1"/>
</dbReference>
<name>A0A1W0A7J7_9STRA</name>
<reference evidence="1 2" key="1">
    <citation type="journal article" date="2014" name="Genome Biol. Evol.">
        <title>The secreted proteins of Achlya hypogyna and Thraustotheca clavata identify the ancestral oomycete secretome and reveal gene acquisitions by horizontal gene transfer.</title>
        <authorList>
            <person name="Misner I."/>
            <person name="Blouin N."/>
            <person name="Leonard G."/>
            <person name="Richards T.A."/>
            <person name="Lane C.E."/>
        </authorList>
    </citation>
    <scope>NUCLEOTIDE SEQUENCE [LARGE SCALE GENOMIC DNA]</scope>
    <source>
        <strain evidence="1 2">ATCC 34112</strain>
    </source>
</reference>
<sequence>MATALQSHDINIAFVVNKTIVSHFIDEMLWIRSAPALYVWNGHRALQLNLEEGVPESSLGKTMSLDQWVLQQAIPIVGILSPLTYDLYAATGHPMFILFLDFTREMTLLQNEYRLVASQYAEVISFTIADGVLYRDRMRSLGLLGSVHLQMRSPDVGDIPALAINTQDDRQLPFPAWIPLNKATISIFANEFLSGKYQTAQDILKAFGPAHTTLNDENLQAVPGVAEHYTADDTGLTIIHDFAAQVINSARDVVVLFHSKVY</sequence>